<sequence>MFNNTYYSSIYRDSEGIKTGMIIETQSEYGSYSTYSTTSYYDLFMFVDIPQYPIYFSATSNFTNSNVGWGLISIQVTSGLHHINCLIQEVSYECKKCNSNYYVNKQGNCDRCQNDLQKIVGDKCYDFQDETPYSKLLIKEYFDKSNNPDQYSQYKLISKTGVNLLKGKDIYYSYWQQIRIFGGPYVWSQAVFERIHKIEKAHHSISISFQIVYGPSFPSNSKFIYTIETNLPVSCQKSSATANYPDGSKLQTINEKITHKSDQLTIRWECQGQDNEPILAYCGIYKYYIIVHYCQPYCLECSDQNNCINWDQYDSSLIKVSQSECQSQEYYDSFFLKCKSCPTQCQSCKSSIDCIDCKPTYTLTKLGCVCKTNEYDSGSLCISCPEQCEQCLSSSFCLTCSIQKFRTLLNGQCVCFDGYYSISTSLICLRCHLYCKTCLGPSQDNCKECQNIQNIEKVGSTCKCQMGTAFLDQLKICAPCHQTCLTCFRITIDGCLNCDSNLHRVLRGLKCECQSGYYELDNICQNCPIVEDSDLIQCYNLCNGNQLLWHTNICNNCDIGYELILNRCQPQCGDSRLLNSFEECEDGNNNLDDLCYNCKFQCPKHCLTCNSTTTLPCPDICGDGIITGDEECEDGNNIQYDGCYQCKYQCQTSCTKCIMGNCLECLTLGWVVDTSTELWTCKEQCGDNLLVGNEQCEDLNTQDLDGCKDCRYFCRIGCLSCDYSINKCLSCEETGYIPEKFYCRNDCGDGKILNGFYRILS</sequence>
<evidence type="ECO:0000256" key="2">
    <source>
        <dbReference type="ARBA" id="ARBA00022737"/>
    </source>
</evidence>
<dbReference type="AlphaFoldDB" id="A0A8S1P443"/>
<proteinExistence type="predicted"/>
<evidence type="ECO:0000256" key="3">
    <source>
        <dbReference type="ARBA" id="ARBA00023157"/>
    </source>
</evidence>
<dbReference type="SMART" id="SM00181">
    <property type="entry name" value="EGF"/>
    <property type="match status" value="5"/>
</dbReference>
<protein>
    <recommendedName>
        <fullName evidence="4">EGF-like domain-containing protein</fullName>
    </recommendedName>
</protein>
<dbReference type="InterPro" id="IPR011936">
    <property type="entry name" value="Myxo_disulph_rpt"/>
</dbReference>
<dbReference type="Proteomes" id="UP000692954">
    <property type="component" value="Unassembled WGS sequence"/>
</dbReference>
<keyword evidence="1" id="KW-0732">Signal</keyword>
<comment type="caution">
    <text evidence="5">The sequence shown here is derived from an EMBL/GenBank/DDBJ whole genome shotgun (WGS) entry which is preliminary data.</text>
</comment>
<evidence type="ECO:0000256" key="1">
    <source>
        <dbReference type="ARBA" id="ARBA00022729"/>
    </source>
</evidence>
<feature type="domain" description="EGF-like" evidence="4">
    <location>
        <begin position="390"/>
        <end position="429"/>
    </location>
</feature>
<dbReference type="EMBL" id="CAJJDN010000068">
    <property type="protein sequence ID" value="CAD8097625.1"/>
    <property type="molecule type" value="Genomic_DNA"/>
</dbReference>
<keyword evidence="6" id="KW-1185">Reference proteome</keyword>
<dbReference type="OrthoDB" id="300641at2759"/>
<organism evidence="5 6">
    <name type="scientific">Paramecium sonneborni</name>
    <dbReference type="NCBI Taxonomy" id="65129"/>
    <lineage>
        <taxon>Eukaryota</taxon>
        <taxon>Sar</taxon>
        <taxon>Alveolata</taxon>
        <taxon>Ciliophora</taxon>
        <taxon>Intramacronucleata</taxon>
        <taxon>Oligohymenophorea</taxon>
        <taxon>Peniculida</taxon>
        <taxon>Parameciidae</taxon>
        <taxon>Paramecium</taxon>
    </lineage>
</organism>
<dbReference type="Pfam" id="PF13948">
    <property type="entry name" value="DUF4215"/>
    <property type="match status" value="3"/>
</dbReference>
<feature type="domain" description="EGF-like" evidence="4">
    <location>
        <begin position="437"/>
        <end position="478"/>
    </location>
</feature>
<evidence type="ECO:0000259" key="4">
    <source>
        <dbReference type="SMART" id="SM00181"/>
    </source>
</evidence>
<dbReference type="InterPro" id="IPR006212">
    <property type="entry name" value="Furin_repeat"/>
</dbReference>
<name>A0A8S1P443_9CILI</name>
<dbReference type="SMART" id="SM00261">
    <property type="entry name" value="FU"/>
    <property type="match status" value="5"/>
</dbReference>
<dbReference type="PANTHER" id="PTHR38934">
    <property type="entry name" value="HYPHALLY REGULATED CELL WALL PROTEIN 1"/>
    <property type="match status" value="1"/>
</dbReference>
<dbReference type="PANTHER" id="PTHR38934:SF6">
    <property type="entry name" value="CHROMOSOME UNDETERMINED SCAFFOLD_176, WHOLE GENOME SHOTGUN SEQUENCE"/>
    <property type="match status" value="1"/>
</dbReference>
<evidence type="ECO:0000313" key="6">
    <source>
        <dbReference type="Proteomes" id="UP000692954"/>
    </source>
</evidence>
<gene>
    <name evidence="5" type="ORF">PSON_ATCC_30995.1.T0680244</name>
</gene>
<evidence type="ECO:0000313" key="5">
    <source>
        <dbReference type="EMBL" id="CAD8097625.1"/>
    </source>
</evidence>
<feature type="domain" description="EGF-like" evidence="4">
    <location>
        <begin position="479"/>
        <end position="525"/>
    </location>
</feature>
<keyword evidence="3" id="KW-1015">Disulfide bond</keyword>
<reference evidence="5" key="1">
    <citation type="submission" date="2021-01" db="EMBL/GenBank/DDBJ databases">
        <authorList>
            <consortium name="Genoscope - CEA"/>
            <person name="William W."/>
        </authorList>
    </citation>
    <scope>NUCLEOTIDE SEQUENCE</scope>
</reference>
<feature type="domain" description="EGF-like" evidence="4">
    <location>
        <begin position="340"/>
        <end position="369"/>
    </location>
</feature>
<dbReference type="InterPro" id="IPR000742">
    <property type="entry name" value="EGF"/>
</dbReference>
<keyword evidence="2" id="KW-0677">Repeat</keyword>
<dbReference type="NCBIfam" id="TIGR02232">
    <property type="entry name" value="myxo_disulf_rpt"/>
    <property type="match status" value="2"/>
</dbReference>
<feature type="domain" description="EGF-like" evidence="4">
    <location>
        <begin position="526"/>
        <end position="569"/>
    </location>
</feature>
<accession>A0A8S1P443</accession>